<keyword evidence="7" id="KW-0067">ATP-binding</keyword>
<keyword evidence="8" id="KW-0902">Two-component regulatory system</keyword>
<dbReference type="Gene3D" id="3.30.565.10">
    <property type="entry name" value="Histidine kinase-like ATPase, C-terminal domain"/>
    <property type="match status" value="1"/>
</dbReference>
<comment type="catalytic activity">
    <reaction evidence="1">
        <text>ATP + protein L-histidine = ADP + protein N-phospho-L-histidine.</text>
        <dbReference type="EC" id="2.7.13.3"/>
    </reaction>
</comment>
<dbReference type="PANTHER" id="PTHR43065">
    <property type="entry name" value="SENSOR HISTIDINE KINASE"/>
    <property type="match status" value="1"/>
</dbReference>
<dbReference type="InterPro" id="IPR003661">
    <property type="entry name" value="HisK_dim/P_dom"/>
</dbReference>
<proteinExistence type="predicted"/>
<evidence type="ECO:0000256" key="2">
    <source>
        <dbReference type="ARBA" id="ARBA00012438"/>
    </source>
</evidence>
<dbReference type="InterPro" id="IPR005467">
    <property type="entry name" value="His_kinase_dom"/>
</dbReference>
<keyword evidence="11" id="KW-1185">Reference proteome</keyword>
<dbReference type="InterPro" id="IPR036890">
    <property type="entry name" value="HATPase_C_sf"/>
</dbReference>
<keyword evidence="6 10" id="KW-0418">Kinase</keyword>
<dbReference type="SUPFAM" id="SSF55874">
    <property type="entry name" value="ATPase domain of HSP90 chaperone/DNA topoisomerase II/histidine kinase"/>
    <property type="match status" value="1"/>
</dbReference>
<dbReference type="GO" id="GO:0005524">
    <property type="term" value="F:ATP binding"/>
    <property type="evidence" value="ECO:0007669"/>
    <property type="project" value="UniProtKB-KW"/>
</dbReference>
<gene>
    <name evidence="10" type="ordered locus">Despr_0476</name>
</gene>
<dbReference type="KEGG" id="dpr:Despr_0476"/>
<dbReference type="AlphaFoldDB" id="A0A7U3YJQ7"/>
<name>A0A7U3YJQ7_DESPD</name>
<accession>A0A7U3YJQ7</accession>
<dbReference type="Pfam" id="PF02518">
    <property type="entry name" value="HATPase_c"/>
    <property type="match status" value="1"/>
</dbReference>
<dbReference type="PROSITE" id="PS50109">
    <property type="entry name" value="HIS_KIN"/>
    <property type="match status" value="1"/>
</dbReference>
<evidence type="ECO:0000256" key="7">
    <source>
        <dbReference type="ARBA" id="ARBA00022840"/>
    </source>
</evidence>
<keyword evidence="3" id="KW-0597">Phosphoprotein</keyword>
<evidence type="ECO:0000256" key="8">
    <source>
        <dbReference type="ARBA" id="ARBA00023012"/>
    </source>
</evidence>
<dbReference type="PRINTS" id="PR00344">
    <property type="entry name" value="BCTRLSENSOR"/>
</dbReference>
<dbReference type="Pfam" id="PF00512">
    <property type="entry name" value="HisKA"/>
    <property type="match status" value="1"/>
</dbReference>
<dbReference type="PANTHER" id="PTHR43065:SF46">
    <property type="entry name" value="C4-DICARBOXYLATE TRANSPORT SENSOR PROTEIN DCTB"/>
    <property type="match status" value="1"/>
</dbReference>
<keyword evidence="5" id="KW-0547">Nucleotide-binding</keyword>
<dbReference type="InterPro" id="IPR004358">
    <property type="entry name" value="Sig_transdc_His_kin-like_C"/>
</dbReference>
<feature type="domain" description="Histidine kinase" evidence="9">
    <location>
        <begin position="163"/>
        <end position="372"/>
    </location>
</feature>
<evidence type="ECO:0000256" key="6">
    <source>
        <dbReference type="ARBA" id="ARBA00022777"/>
    </source>
</evidence>
<dbReference type="GO" id="GO:0000155">
    <property type="term" value="F:phosphorelay sensor kinase activity"/>
    <property type="evidence" value="ECO:0007669"/>
    <property type="project" value="InterPro"/>
</dbReference>
<dbReference type="EC" id="2.7.13.3" evidence="2"/>
<keyword evidence="4" id="KW-0808">Transferase</keyword>
<reference evidence="10 11" key="1">
    <citation type="journal article" date="2011" name="Stand. Genomic Sci.">
        <title>Complete genome sequence of Desulfobulbus propionicus type strain (1pr3).</title>
        <authorList>
            <person name="Pagani I."/>
            <person name="Lapidus A."/>
            <person name="Nolan M."/>
            <person name="Lucas S."/>
            <person name="Hammon N."/>
            <person name="Deshpande S."/>
            <person name="Cheng J.F."/>
            <person name="Chertkov O."/>
            <person name="Davenport K."/>
            <person name="Tapia R."/>
            <person name="Han C."/>
            <person name="Goodwin L."/>
            <person name="Pitluck S."/>
            <person name="Liolios K."/>
            <person name="Mavromatis K."/>
            <person name="Ivanova N."/>
            <person name="Mikhailova N."/>
            <person name="Pati A."/>
            <person name="Chen A."/>
            <person name="Palaniappan K."/>
            <person name="Land M."/>
            <person name="Hauser L."/>
            <person name="Chang Y.J."/>
            <person name="Jeffries C.D."/>
            <person name="Detter J.C."/>
            <person name="Brambilla E."/>
            <person name="Kannan K.P."/>
            <person name="Djao O.D."/>
            <person name="Rohde M."/>
            <person name="Pukall R."/>
            <person name="Spring S."/>
            <person name="Goker M."/>
            <person name="Sikorski J."/>
            <person name="Woyke T."/>
            <person name="Bristow J."/>
            <person name="Eisen J.A."/>
            <person name="Markowitz V."/>
            <person name="Hugenholtz P."/>
            <person name="Kyrpides N.C."/>
            <person name="Klenk H.P."/>
        </authorList>
    </citation>
    <scope>NUCLEOTIDE SEQUENCE [LARGE SCALE GENOMIC DNA]</scope>
    <source>
        <strain evidence="11">ATCC 33891 / DSM 2032 / 1pr3</strain>
    </source>
</reference>
<evidence type="ECO:0000259" key="9">
    <source>
        <dbReference type="PROSITE" id="PS50109"/>
    </source>
</evidence>
<dbReference type="InterPro" id="IPR003594">
    <property type="entry name" value="HATPase_dom"/>
</dbReference>
<dbReference type="SMART" id="SM00387">
    <property type="entry name" value="HATPase_c"/>
    <property type="match status" value="1"/>
</dbReference>
<sequence>MQDKVLLEERAKLIERNKELSCLYEIAKIVAHTETTVAQVLQAIVDVVPSAFQFPNQVYARIVIDNRVFMTEGFSESDYVIRDNLQMARPSHGVIEVFYHRRDGAELEGEDGFFPEERKLLQAIAHQVSLMINIKLANEQRSQLEDQLRHADRLAKVGQLTAGVAHELNEPLASILGFAQLATKKIDAPVHVARYLDKIIQSTLHAREIIKKMMLFSSPVPNHKAKIDLNAVLAEGMAFIEPRFAKVDIQFKSTFDPELPPILADASQITQVLINLVINAIHAMDSMGTLTLRTARAGRLVQMVVQDNGIGMDQQTLEQIFLPFFTTKDLDHGTGLGLSVVHGIVSAHDGTIDVKSEIGNGTTFTITFPTYKGKDQ</sequence>
<dbReference type="Proteomes" id="UP000006365">
    <property type="component" value="Chromosome"/>
</dbReference>
<evidence type="ECO:0000313" key="11">
    <source>
        <dbReference type="Proteomes" id="UP000006365"/>
    </source>
</evidence>
<dbReference type="SMART" id="SM00388">
    <property type="entry name" value="HisKA"/>
    <property type="match status" value="1"/>
</dbReference>
<dbReference type="InterPro" id="IPR036097">
    <property type="entry name" value="HisK_dim/P_sf"/>
</dbReference>
<dbReference type="CDD" id="cd00082">
    <property type="entry name" value="HisKA"/>
    <property type="match status" value="1"/>
</dbReference>
<evidence type="ECO:0000256" key="4">
    <source>
        <dbReference type="ARBA" id="ARBA00022679"/>
    </source>
</evidence>
<dbReference type="EMBL" id="CP002364">
    <property type="protein sequence ID" value="ADW16656.1"/>
    <property type="molecule type" value="Genomic_DNA"/>
</dbReference>
<evidence type="ECO:0000313" key="10">
    <source>
        <dbReference type="EMBL" id="ADW16656.1"/>
    </source>
</evidence>
<dbReference type="Gene3D" id="1.10.287.130">
    <property type="match status" value="1"/>
</dbReference>
<dbReference type="RefSeq" id="WP_015723203.1">
    <property type="nucleotide sequence ID" value="NC_014972.1"/>
</dbReference>
<evidence type="ECO:0000256" key="5">
    <source>
        <dbReference type="ARBA" id="ARBA00022741"/>
    </source>
</evidence>
<dbReference type="SUPFAM" id="SSF47384">
    <property type="entry name" value="Homodimeric domain of signal transducing histidine kinase"/>
    <property type="match status" value="1"/>
</dbReference>
<evidence type="ECO:0000256" key="1">
    <source>
        <dbReference type="ARBA" id="ARBA00000085"/>
    </source>
</evidence>
<evidence type="ECO:0000256" key="3">
    <source>
        <dbReference type="ARBA" id="ARBA00022553"/>
    </source>
</evidence>
<protein>
    <recommendedName>
        <fullName evidence="2">histidine kinase</fullName>
        <ecNumber evidence="2">2.7.13.3</ecNumber>
    </recommendedName>
</protein>
<organism evidence="10 11">
    <name type="scientific">Desulfobulbus propionicus (strain ATCC 33891 / DSM 2032 / VKM B-1956 / 1pr3)</name>
    <dbReference type="NCBI Taxonomy" id="577650"/>
    <lineage>
        <taxon>Bacteria</taxon>
        <taxon>Pseudomonadati</taxon>
        <taxon>Thermodesulfobacteriota</taxon>
        <taxon>Desulfobulbia</taxon>
        <taxon>Desulfobulbales</taxon>
        <taxon>Desulfobulbaceae</taxon>
        <taxon>Desulfobulbus</taxon>
    </lineage>
</organism>